<evidence type="ECO:0000259" key="3">
    <source>
        <dbReference type="Pfam" id="PF01167"/>
    </source>
</evidence>
<dbReference type="PANTHER" id="PTHR16517:SF7">
    <property type="entry name" value="PROTEIN KING TUBBY"/>
    <property type="match status" value="1"/>
</dbReference>
<dbReference type="InterPro" id="IPR025659">
    <property type="entry name" value="Tubby-like_C"/>
</dbReference>
<evidence type="ECO:0000313" key="4">
    <source>
        <dbReference type="EMBL" id="CAJ0564882.1"/>
    </source>
</evidence>
<accession>A0AA36CB95</accession>
<evidence type="ECO:0000256" key="2">
    <source>
        <dbReference type="SAM" id="MobiDB-lite"/>
    </source>
</evidence>
<reference evidence="4" key="1">
    <citation type="submission" date="2023-06" db="EMBL/GenBank/DDBJ databases">
        <authorList>
            <person name="Delattre M."/>
        </authorList>
    </citation>
    <scope>NUCLEOTIDE SEQUENCE</scope>
    <source>
        <strain evidence="4">AF72</strain>
    </source>
</reference>
<dbReference type="EMBL" id="CATQJA010000933">
    <property type="protein sequence ID" value="CAJ0564882.1"/>
    <property type="molecule type" value="Genomic_DNA"/>
</dbReference>
<comment type="caution">
    <text evidence="4">The sequence shown here is derived from an EMBL/GenBank/DDBJ whole genome shotgun (WGS) entry which is preliminary data.</text>
</comment>
<dbReference type="InterPro" id="IPR000007">
    <property type="entry name" value="Tubby_C"/>
</dbReference>
<dbReference type="GO" id="GO:0061512">
    <property type="term" value="P:protein localization to cilium"/>
    <property type="evidence" value="ECO:0007669"/>
    <property type="project" value="TreeGrafter"/>
</dbReference>
<proteinExistence type="inferred from homology"/>
<sequence length="316" mass="35548">MGDETKNQDWVQDNLQRQRKLLEEKQRQKRLASSGIRTSNLPSSIARPVTASMRGIVGEPVSVGYDGPLSYNPDPDTVGPTFITVRGMTPPPERGAAATNGKPIQEEPPTHQLNQMHLRNMPRPSAPIPGKPDSVYGRMPQSVSTNSMGNKSDEEAVGVEPWREKEELEEHVLPSNEQPNYEEIANDLDKFALRPALRNTTYKCSITRDKKGMDRGMYPTYYLHLEKEDKKKIFLLAARKRKKSTTANYLISTDPTDLSREGDAFIGKVRSNALGTMFTLYDNGKNPKKGQATDTVREELAMVIYLQKLHFLVSPY</sequence>
<dbReference type="PANTHER" id="PTHR16517">
    <property type="entry name" value="TUBBY-RELATED"/>
    <property type="match status" value="1"/>
</dbReference>
<evidence type="ECO:0000256" key="1">
    <source>
        <dbReference type="ARBA" id="ARBA00007129"/>
    </source>
</evidence>
<dbReference type="SUPFAM" id="SSF54518">
    <property type="entry name" value="Tubby C-terminal domain-like"/>
    <property type="match status" value="1"/>
</dbReference>
<feature type="region of interest" description="Disordered" evidence="2">
    <location>
        <begin position="141"/>
        <end position="160"/>
    </location>
</feature>
<dbReference type="Pfam" id="PF01167">
    <property type="entry name" value="Tub"/>
    <property type="match status" value="1"/>
</dbReference>
<feature type="region of interest" description="Disordered" evidence="2">
    <location>
        <begin position="21"/>
        <end position="50"/>
    </location>
</feature>
<comment type="similarity">
    <text evidence="1">Belongs to the TUB family.</text>
</comment>
<feature type="region of interest" description="Disordered" evidence="2">
    <location>
        <begin position="89"/>
        <end position="109"/>
    </location>
</feature>
<keyword evidence="5" id="KW-1185">Reference proteome</keyword>
<dbReference type="AlphaFoldDB" id="A0AA36CB95"/>
<protein>
    <recommendedName>
        <fullName evidence="3">Tubby C-terminal domain-containing protein</fullName>
    </recommendedName>
</protein>
<feature type="non-terminal residue" evidence="4">
    <location>
        <position position="316"/>
    </location>
</feature>
<feature type="domain" description="Tubby C-terminal" evidence="3">
    <location>
        <begin position="194"/>
        <end position="307"/>
    </location>
</feature>
<dbReference type="PRINTS" id="PR01573">
    <property type="entry name" value="SUPERTUBBY"/>
</dbReference>
<dbReference type="GO" id="GO:0005929">
    <property type="term" value="C:cilium"/>
    <property type="evidence" value="ECO:0007669"/>
    <property type="project" value="TreeGrafter"/>
</dbReference>
<name>A0AA36CB95_9BILA</name>
<dbReference type="Gene3D" id="3.20.90.10">
    <property type="entry name" value="Tubby Protein, Chain A"/>
    <property type="match status" value="1"/>
</dbReference>
<gene>
    <name evidence="4" type="ORF">MSPICULIGERA_LOCUS3547</name>
</gene>
<organism evidence="4 5">
    <name type="scientific">Mesorhabditis spiculigera</name>
    <dbReference type="NCBI Taxonomy" id="96644"/>
    <lineage>
        <taxon>Eukaryota</taxon>
        <taxon>Metazoa</taxon>
        <taxon>Ecdysozoa</taxon>
        <taxon>Nematoda</taxon>
        <taxon>Chromadorea</taxon>
        <taxon>Rhabditida</taxon>
        <taxon>Rhabditina</taxon>
        <taxon>Rhabditomorpha</taxon>
        <taxon>Rhabditoidea</taxon>
        <taxon>Rhabditidae</taxon>
        <taxon>Mesorhabditinae</taxon>
        <taxon>Mesorhabditis</taxon>
    </lineage>
</organism>
<evidence type="ECO:0000313" key="5">
    <source>
        <dbReference type="Proteomes" id="UP001177023"/>
    </source>
</evidence>
<dbReference type="Proteomes" id="UP001177023">
    <property type="component" value="Unassembled WGS sequence"/>
</dbReference>
<feature type="compositionally biased region" description="Polar residues" evidence="2">
    <location>
        <begin position="141"/>
        <end position="150"/>
    </location>
</feature>